<keyword evidence="3 6" id="KW-0812">Transmembrane</keyword>
<feature type="transmembrane region" description="Helical" evidence="6">
    <location>
        <begin position="216"/>
        <end position="237"/>
    </location>
</feature>
<accession>A0A1U9MEB7</accession>
<feature type="transmembrane region" description="Helical" evidence="6">
    <location>
        <begin position="158"/>
        <end position="179"/>
    </location>
</feature>
<dbReference type="InterPro" id="IPR051258">
    <property type="entry name" value="Diverse_Substrate_Transporter"/>
</dbReference>
<protein>
    <submittedName>
        <fullName evidence="8">Threonine/homoserine efflux transporter RhtA</fullName>
    </submittedName>
</protein>
<feature type="transmembrane region" description="Helical" evidence="6">
    <location>
        <begin position="186"/>
        <end position="204"/>
    </location>
</feature>
<feature type="domain" description="EamA" evidence="7">
    <location>
        <begin position="17"/>
        <end position="144"/>
    </location>
</feature>
<name>A0A1U9MEB7_9HYPH</name>
<evidence type="ECO:0000313" key="9">
    <source>
        <dbReference type="Proteomes" id="UP000189632"/>
    </source>
</evidence>
<sequence>MTGDRTKSIFLLTRQELALIGITFLWGTTFLIVQLAMRSSGPLFFVGFRFILAGLFASAIFWRSLKNLTIHEFFAGIVIGLPICLGYGLQTAGLKTIASSQSAFITAVYVPLVPLLQWAILRKKPGLTSFIGIAFAFIGLLLVSGQGFQGLAFSKGEFFTLLSAFAIASEIVLISLFAGRVDSRRVTVVQLFIAGIFSFAAMPFNGETVPSFSWGWVLAGSGLAAMSALIQLTMNWAQKSVSPTRATIIYTGEPIWAGLMGRIAGERLPQSALFGALLIIIGILVSELKPKKPENAAAIDKAG</sequence>
<keyword evidence="4 6" id="KW-1133">Transmembrane helix</keyword>
<dbReference type="EMBL" id="CP015625">
    <property type="protein sequence ID" value="AQT46206.1"/>
    <property type="molecule type" value="Genomic_DNA"/>
</dbReference>
<feature type="transmembrane region" description="Helical" evidence="6">
    <location>
        <begin position="17"/>
        <end position="37"/>
    </location>
</feature>
<evidence type="ECO:0000256" key="5">
    <source>
        <dbReference type="ARBA" id="ARBA00023136"/>
    </source>
</evidence>
<dbReference type="PANTHER" id="PTHR42920:SF5">
    <property type="entry name" value="EAMA DOMAIN-CONTAINING PROTEIN"/>
    <property type="match status" value="1"/>
</dbReference>
<dbReference type="SUPFAM" id="SSF103481">
    <property type="entry name" value="Multidrug resistance efflux transporter EmrE"/>
    <property type="match status" value="2"/>
</dbReference>
<reference evidence="8 9" key="1">
    <citation type="submission" date="2016-11" db="EMBL/GenBank/DDBJ databases">
        <title>Comparative genomics of Bartonella apis.</title>
        <authorList>
            <person name="Engel P."/>
        </authorList>
    </citation>
    <scope>NUCLEOTIDE SEQUENCE [LARGE SCALE GENOMIC DNA]</scope>
    <source>
        <strain evidence="8 9">BBC0122</strain>
    </source>
</reference>
<feature type="transmembrane region" description="Helical" evidence="6">
    <location>
        <begin position="43"/>
        <end position="61"/>
    </location>
</feature>
<dbReference type="OrthoDB" id="9804865at2"/>
<dbReference type="InterPro" id="IPR037185">
    <property type="entry name" value="EmrE-like"/>
</dbReference>
<dbReference type="Proteomes" id="UP000189632">
    <property type="component" value="Chromosome"/>
</dbReference>
<keyword evidence="2" id="KW-1003">Cell membrane</keyword>
<organism evidence="8 9">
    <name type="scientific">Bartonella choladocola</name>
    <dbReference type="NCBI Taxonomy" id="2750995"/>
    <lineage>
        <taxon>Bacteria</taxon>
        <taxon>Pseudomonadati</taxon>
        <taxon>Pseudomonadota</taxon>
        <taxon>Alphaproteobacteria</taxon>
        <taxon>Hyphomicrobiales</taxon>
        <taxon>Bartonellaceae</taxon>
        <taxon>Bartonella</taxon>
    </lineage>
</organism>
<dbReference type="RefSeq" id="WP_077990285.1">
    <property type="nucleotide sequence ID" value="NZ_CP015625.1"/>
</dbReference>
<dbReference type="AlphaFoldDB" id="A0A1U9MEB7"/>
<evidence type="ECO:0000256" key="6">
    <source>
        <dbReference type="SAM" id="Phobius"/>
    </source>
</evidence>
<feature type="transmembrane region" description="Helical" evidence="6">
    <location>
        <begin position="102"/>
        <end position="120"/>
    </location>
</feature>
<dbReference type="PANTHER" id="PTHR42920">
    <property type="entry name" value="OS03G0707200 PROTEIN-RELATED"/>
    <property type="match status" value="1"/>
</dbReference>
<keyword evidence="9" id="KW-1185">Reference proteome</keyword>
<comment type="subcellular location">
    <subcellularLocation>
        <location evidence="1">Cell membrane</location>
        <topology evidence="1">Multi-pass membrane protein</topology>
    </subcellularLocation>
</comment>
<keyword evidence="5 6" id="KW-0472">Membrane</keyword>
<dbReference type="GO" id="GO:0005886">
    <property type="term" value="C:plasma membrane"/>
    <property type="evidence" value="ECO:0007669"/>
    <property type="project" value="UniProtKB-SubCell"/>
</dbReference>
<evidence type="ECO:0000256" key="2">
    <source>
        <dbReference type="ARBA" id="ARBA00022475"/>
    </source>
</evidence>
<evidence type="ECO:0000256" key="3">
    <source>
        <dbReference type="ARBA" id="ARBA00022692"/>
    </source>
</evidence>
<evidence type="ECO:0000256" key="1">
    <source>
        <dbReference type="ARBA" id="ARBA00004651"/>
    </source>
</evidence>
<evidence type="ECO:0000259" key="7">
    <source>
        <dbReference type="Pfam" id="PF00892"/>
    </source>
</evidence>
<dbReference type="STRING" id="1686310.BBC0244_000610"/>
<dbReference type="InterPro" id="IPR000620">
    <property type="entry name" value="EamA_dom"/>
</dbReference>
<dbReference type="KEGG" id="bapi:BBC0122_000650"/>
<proteinExistence type="predicted"/>
<evidence type="ECO:0000256" key="4">
    <source>
        <dbReference type="ARBA" id="ARBA00022989"/>
    </source>
</evidence>
<feature type="transmembrane region" description="Helical" evidence="6">
    <location>
        <begin position="127"/>
        <end position="146"/>
    </location>
</feature>
<feature type="transmembrane region" description="Helical" evidence="6">
    <location>
        <begin position="73"/>
        <end position="90"/>
    </location>
</feature>
<feature type="domain" description="EamA" evidence="7">
    <location>
        <begin position="155"/>
        <end position="285"/>
    </location>
</feature>
<gene>
    <name evidence="8" type="ORF">BBC0122_000650</name>
</gene>
<evidence type="ECO:0000313" key="8">
    <source>
        <dbReference type="EMBL" id="AQT46206.1"/>
    </source>
</evidence>
<dbReference type="Pfam" id="PF00892">
    <property type="entry name" value="EamA"/>
    <property type="match status" value="2"/>
</dbReference>